<dbReference type="EMBL" id="JACOFX010000015">
    <property type="protein sequence ID" value="MBC3910221.1"/>
    <property type="molecule type" value="Genomic_DNA"/>
</dbReference>
<comment type="caution">
    <text evidence="2">The sequence shown here is derived from an EMBL/GenBank/DDBJ whole genome shotgun (WGS) entry which is preliminary data.</text>
</comment>
<keyword evidence="1" id="KW-0812">Transmembrane</keyword>
<organism evidence="2 3">
    <name type="scientific">Undibacterium umbellatum</name>
    <dbReference type="NCBI Taxonomy" id="2762300"/>
    <lineage>
        <taxon>Bacteria</taxon>
        <taxon>Pseudomonadati</taxon>
        <taxon>Pseudomonadota</taxon>
        <taxon>Betaproteobacteria</taxon>
        <taxon>Burkholderiales</taxon>
        <taxon>Oxalobacteraceae</taxon>
        <taxon>Undibacterium</taxon>
    </lineage>
</organism>
<evidence type="ECO:0000313" key="3">
    <source>
        <dbReference type="Proteomes" id="UP000646911"/>
    </source>
</evidence>
<protein>
    <submittedName>
        <fullName evidence="2">Uncharacterized protein</fullName>
    </submittedName>
</protein>
<gene>
    <name evidence="2" type="ORF">H8L47_21895</name>
</gene>
<reference evidence="2 3" key="1">
    <citation type="submission" date="2020-08" db="EMBL/GenBank/DDBJ databases">
        <title>Novel species isolated from subtropical streams in China.</title>
        <authorList>
            <person name="Lu H."/>
        </authorList>
    </citation>
    <scope>NUCLEOTIDE SEQUENCE [LARGE SCALE GENOMIC DNA]</scope>
    <source>
        <strain evidence="2 3">NL8W</strain>
    </source>
</reference>
<evidence type="ECO:0000313" key="2">
    <source>
        <dbReference type="EMBL" id="MBC3910221.1"/>
    </source>
</evidence>
<sequence>MWLIIISASALMGFAVARFYRGNFPAVLAAFLPWTSLLAWLLFSEYVLPVQSGGASMWPVAQLFGGSVAALTGWTTFRIFRKKSWPD</sequence>
<dbReference type="RefSeq" id="WP_186955732.1">
    <property type="nucleotide sequence ID" value="NZ_JACOFX010000015.1"/>
</dbReference>
<feature type="transmembrane region" description="Helical" evidence="1">
    <location>
        <begin position="60"/>
        <end position="80"/>
    </location>
</feature>
<evidence type="ECO:0000256" key="1">
    <source>
        <dbReference type="SAM" id="Phobius"/>
    </source>
</evidence>
<proteinExistence type="predicted"/>
<dbReference type="Proteomes" id="UP000646911">
    <property type="component" value="Unassembled WGS sequence"/>
</dbReference>
<name>A0ABR6ZEQ6_9BURK</name>
<feature type="transmembrane region" description="Helical" evidence="1">
    <location>
        <begin position="27"/>
        <end position="48"/>
    </location>
</feature>
<accession>A0ABR6ZEQ6</accession>
<keyword evidence="3" id="KW-1185">Reference proteome</keyword>
<keyword evidence="1" id="KW-1133">Transmembrane helix</keyword>
<keyword evidence="1" id="KW-0472">Membrane</keyword>